<accession>A0A178W6F7</accession>
<feature type="domain" description="Terpene synthase metal-binding" evidence="6">
    <location>
        <begin position="493"/>
        <end position="727"/>
    </location>
</feature>
<evidence type="ECO:0000313" key="8">
    <source>
        <dbReference type="Proteomes" id="UP000078284"/>
    </source>
</evidence>
<dbReference type="GO" id="GO:0033993">
    <property type="term" value="P:response to lipid"/>
    <property type="evidence" value="ECO:0007669"/>
    <property type="project" value="UniProtKB-ARBA"/>
</dbReference>
<dbReference type="FunFam" id="1.10.600.10:FF:000036">
    <property type="entry name" value="cis-abienol synthase, chloroplastic"/>
    <property type="match status" value="1"/>
</dbReference>
<organism evidence="7 8">
    <name type="scientific">Arabidopsis thaliana</name>
    <name type="common">Mouse-ear cress</name>
    <dbReference type="NCBI Taxonomy" id="3702"/>
    <lineage>
        <taxon>Eukaryota</taxon>
        <taxon>Viridiplantae</taxon>
        <taxon>Streptophyta</taxon>
        <taxon>Embryophyta</taxon>
        <taxon>Tracheophyta</taxon>
        <taxon>Spermatophyta</taxon>
        <taxon>Magnoliopsida</taxon>
        <taxon>eudicotyledons</taxon>
        <taxon>Gunneridae</taxon>
        <taxon>Pentapetalae</taxon>
        <taxon>rosids</taxon>
        <taxon>malvids</taxon>
        <taxon>Brassicales</taxon>
        <taxon>Brassicaceae</taxon>
        <taxon>Camelineae</taxon>
        <taxon>Arabidopsis</taxon>
    </lineage>
</organism>
<dbReference type="InterPro" id="IPR005630">
    <property type="entry name" value="Terpene_synthase_metal-bd"/>
</dbReference>
<name>A0A178W6F7_ARATH</name>
<dbReference type="Pfam" id="PF01397">
    <property type="entry name" value="Terpene_synth"/>
    <property type="match status" value="1"/>
</dbReference>
<sequence length="878" mass="102009">MKSSYGSSSNDLHTFVNEIKREIQLSNINLDPYSFVSPSAYDTAWLSMIEQDINVDDNELKPMFQGCLDWIMCNQNAREGFWMNSTSYTTTVADGGDEDGEEDMYILISTLACVVALQKWNIGCFHLHKGTRYIERNTEMIIGKYANEEGSYPRWFVIKFTGILELAQKLGLHFVFSSRCIEMIKGMFYQRQEIIEREKLVDDCNYIPLLAYLEVLPSKLYVTNQEDIIVKSLDSMNGSLFQSPSATASAFMLTRNTKCLAYLQNLVQKCPNGVPQKYPLNEDLIKLSMVNLIESTGLGELFGIEIEHVLEQVYRRYEEKDFERMPMSYLADQLHKDSLAFRMLRMHGRDVSPRSFCWFLNDQKTRNHLERNIDCFLLVILSVYRATDLMFPGEHDLEEARKYTRNLLEKSRSINEKMIMHELSTPWIARLKHLDHRMWIEDKNSNVLSIEKASFLRLHSSYSDKLTHLAARNFEFQQAKYCRELEELTMWVKKWGLSDIGFGREKTTYCYFATVTSLPYEYAIKFGKLAAKCAILITIADDFFDEKGSFNDLEALTKAVLRWEGEELKSYGKIIFRALDDIVRETANTCRTHHKTDIIVHLRNIWGETFESWLREAEWSKKGHTSSMDEYIRNGMISIAAHTIALSISCLMEPCFPHNKLKPGNYDSITTLLMIIPRLLNDLQSYQKEQEQGKINSVLLHMKNHPGLEIEDSIAHIEKIIDSKRKEFLEHVLVDGLSDLPKPCKEIHMSCCKVFEMFFNKKNRYDSNTEMLHDIKKALYDPINVYELSEMEPMPLMAHGDEYMILPLLLNSLPNILEFKRKDGYGAMKTSMCFGRSYRVNKRVMASQLDDQHKPLKIVASQRKPVPMMQSIFAPCFY</sequence>
<proteinExistence type="predicted"/>
<dbReference type="GO" id="GO:0000287">
    <property type="term" value="F:magnesium ion binding"/>
    <property type="evidence" value="ECO:0007669"/>
    <property type="project" value="InterPro"/>
</dbReference>
<keyword evidence="4" id="KW-0456">Lyase</keyword>
<dbReference type="FunFam" id="1.50.10.130:FF:000002">
    <property type="entry name" value="Ent-copalyl diphosphate synthase, chloroplastic"/>
    <property type="match status" value="1"/>
</dbReference>
<dbReference type="InterPro" id="IPR008949">
    <property type="entry name" value="Isoprenoid_synthase_dom_sf"/>
</dbReference>
<dbReference type="Gene3D" id="1.50.10.130">
    <property type="entry name" value="Terpene synthase, N-terminal domain"/>
    <property type="match status" value="1"/>
</dbReference>
<dbReference type="InterPro" id="IPR050148">
    <property type="entry name" value="Terpene_synthase-like"/>
</dbReference>
<dbReference type="PANTHER" id="PTHR31739">
    <property type="entry name" value="ENT-COPALYL DIPHOSPHATE SYNTHASE, CHLOROPLASTIC"/>
    <property type="match status" value="1"/>
</dbReference>
<dbReference type="Gene3D" id="1.10.600.10">
    <property type="entry name" value="Farnesyl Diphosphate Synthase"/>
    <property type="match status" value="1"/>
</dbReference>
<dbReference type="EMBL" id="LUHQ01000001">
    <property type="protein sequence ID" value="OAP13888.1"/>
    <property type="molecule type" value="Genomic_DNA"/>
</dbReference>
<reference evidence="8" key="1">
    <citation type="journal article" date="2016" name="Proc. Natl. Acad. Sci. U.S.A.">
        <title>Chromosome-level assembly of Arabidopsis thaliana Ler reveals the extent of translocation and inversion polymorphisms.</title>
        <authorList>
            <person name="Zapata L."/>
            <person name="Ding J."/>
            <person name="Willing E.M."/>
            <person name="Hartwig B."/>
            <person name="Bezdan D."/>
            <person name="Jiao W.B."/>
            <person name="Patel V."/>
            <person name="Velikkakam James G."/>
            <person name="Koornneef M."/>
            <person name="Ossowski S."/>
            <person name="Schneeberger K."/>
        </authorList>
    </citation>
    <scope>NUCLEOTIDE SEQUENCE [LARGE SCALE GENOMIC DNA]</scope>
    <source>
        <strain evidence="8">cv. Landsberg erecta</strain>
    </source>
</reference>
<dbReference type="InterPro" id="IPR001906">
    <property type="entry name" value="Terpene_synth_N"/>
</dbReference>
<dbReference type="Gene3D" id="1.50.10.160">
    <property type="match status" value="1"/>
</dbReference>
<evidence type="ECO:0000259" key="6">
    <source>
        <dbReference type="Pfam" id="PF03936"/>
    </source>
</evidence>
<evidence type="ECO:0000256" key="1">
    <source>
        <dbReference type="ARBA" id="ARBA00001946"/>
    </source>
</evidence>
<feature type="domain" description="Terpene synthase N-terminal" evidence="5">
    <location>
        <begin position="236"/>
        <end position="416"/>
    </location>
</feature>
<evidence type="ECO:0000259" key="5">
    <source>
        <dbReference type="Pfam" id="PF01397"/>
    </source>
</evidence>
<keyword evidence="2" id="KW-0479">Metal-binding</keyword>
<dbReference type="SUPFAM" id="SSF48576">
    <property type="entry name" value="Terpenoid synthases"/>
    <property type="match status" value="1"/>
</dbReference>
<dbReference type="AlphaFoldDB" id="A0A178W6F7"/>
<dbReference type="ExpressionAtlas" id="A0A178W6F7">
    <property type="expression patterns" value="baseline and differential"/>
</dbReference>
<dbReference type="Pfam" id="PF03936">
    <property type="entry name" value="Terpene_synth_C"/>
    <property type="match status" value="1"/>
</dbReference>
<keyword evidence="3" id="KW-0460">Magnesium</keyword>
<dbReference type="GO" id="GO:0010333">
    <property type="term" value="F:terpene synthase activity"/>
    <property type="evidence" value="ECO:0007669"/>
    <property type="project" value="InterPro"/>
</dbReference>
<comment type="cofactor">
    <cofactor evidence="1">
        <name>Mg(2+)</name>
        <dbReference type="ChEBI" id="CHEBI:18420"/>
    </cofactor>
</comment>
<evidence type="ECO:0000256" key="4">
    <source>
        <dbReference type="ARBA" id="ARBA00023239"/>
    </source>
</evidence>
<evidence type="ECO:0000256" key="2">
    <source>
        <dbReference type="ARBA" id="ARBA00022723"/>
    </source>
</evidence>
<evidence type="ECO:0000313" key="7">
    <source>
        <dbReference type="EMBL" id="OAP13888.1"/>
    </source>
</evidence>
<dbReference type="SUPFAM" id="SSF48239">
    <property type="entry name" value="Terpenoid cyclases/Protein prenyltransferases"/>
    <property type="match status" value="2"/>
</dbReference>
<dbReference type="InterPro" id="IPR008930">
    <property type="entry name" value="Terpenoid_cyclase/PrenylTrfase"/>
</dbReference>
<evidence type="ECO:0000256" key="3">
    <source>
        <dbReference type="ARBA" id="ARBA00022842"/>
    </source>
</evidence>
<dbReference type="SFLD" id="SFLDG01014">
    <property type="entry name" value="Terpene_Cyclase_Like_1_N-term"/>
    <property type="match status" value="1"/>
</dbReference>
<comment type="caution">
    <text evidence="7">The sequence shown here is derived from an EMBL/GenBank/DDBJ whole genome shotgun (WGS) entry which is preliminary data.</text>
</comment>
<dbReference type="PANTHER" id="PTHR31739:SF25">
    <property type="entry name" value="(E,E)-GERANYLLINALOOL SYNTHASE"/>
    <property type="match status" value="1"/>
</dbReference>
<gene>
    <name evidence="7" type="ordered locus">AXX17_At1g54250</name>
</gene>
<dbReference type="GO" id="GO:0016102">
    <property type="term" value="P:diterpenoid biosynthetic process"/>
    <property type="evidence" value="ECO:0007669"/>
    <property type="project" value="UniProtKB-ARBA"/>
</dbReference>
<protein>
    <submittedName>
        <fullName evidence="7">TPS4</fullName>
    </submittedName>
</protein>
<dbReference type="InterPro" id="IPR036965">
    <property type="entry name" value="Terpene_synth_N_sf"/>
</dbReference>
<dbReference type="Proteomes" id="UP000078284">
    <property type="component" value="Chromosome 1"/>
</dbReference>